<comment type="caution">
    <text evidence="3">The sequence shown here is derived from an EMBL/GenBank/DDBJ whole genome shotgun (WGS) entry which is preliminary data.</text>
</comment>
<dbReference type="PANTHER" id="PTHR11328:SF24">
    <property type="entry name" value="MAJOR FACILITATOR SUPERFAMILY (MFS) PROFILE DOMAIN-CONTAINING PROTEIN"/>
    <property type="match status" value="1"/>
</dbReference>
<evidence type="ECO:0000313" key="3">
    <source>
        <dbReference type="EMBL" id="OUN89918.1"/>
    </source>
</evidence>
<dbReference type="GO" id="GO:0015293">
    <property type="term" value="F:symporter activity"/>
    <property type="evidence" value="ECO:0007669"/>
    <property type="project" value="InterPro"/>
</dbReference>
<feature type="transmembrane region" description="Helical" evidence="2">
    <location>
        <begin position="42"/>
        <end position="65"/>
    </location>
</feature>
<feature type="transmembrane region" description="Helical" evidence="2">
    <location>
        <begin position="208"/>
        <end position="231"/>
    </location>
</feature>
<protein>
    <submittedName>
        <fullName evidence="3">MFS transporter</fullName>
    </submittedName>
</protein>
<dbReference type="GO" id="GO:0005886">
    <property type="term" value="C:plasma membrane"/>
    <property type="evidence" value="ECO:0007669"/>
    <property type="project" value="TreeGrafter"/>
</dbReference>
<feature type="compositionally biased region" description="Low complexity" evidence="1">
    <location>
        <begin position="7"/>
        <end position="22"/>
    </location>
</feature>
<dbReference type="PANTHER" id="PTHR11328">
    <property type="entry name" value="MAJOR FACILITATOR SUPERFAMILY DOMAIN-CONTAINING PROTEIN"/>
    <property type="match status" value="1"/>
</dbReference>
<dbReference type="Pfam" id="PF13347">
    <property type="entry name" value="MFS_2"/>
    <property type="match status" value="1"/>
</dbReference>
<dbReference type="EMBL" id="NFIE01000001">
    <property type="protein sequence ID" value="OUN89918.1"/>
    <property type="molecule type" value="Genomic_DNA"/>
</dbReference>
<keyword evidence="4" id="KW-1185">Reference proteome</keyword>
<feature type="transmembrane region" description="Helical" evidence="2">
    <location>
        <begin position="110"/>
        <end position="129"/>
    </location>
</feature>
<dbReference type="SUPFAM" id="SSF103473">
    <property type="entry name" value="MFS general substrate transporter"/>
    <property type="match status" value="1"/>
</dbReference>
<name>A0A1Y3Y028_9ACTN</name>
<feature type="transmembrane region" description="Helical" evidence="2">
    <location>
        <begin position="363"/>
        <end position="382"/>
    </location>
</feature>
<dbReference type="InterPro" id="IPR036259">
    <property type="entry name" value="MFS_trans_sf"/>
</dbReference>
<dbReference type="OrthoDB" id="9764596at2"/>
<accession>A0A1Y3Y028</accession>
<feature type="transmembrane region" description="Helical" evidence="2">
    <location>
        <begin position="135"/>
        <end position="152"/>
    </location>
</feature>
<keyword evidence="2" id="KW-1133">Transmembrane helix</keyword>
<sequence>MHHANEPGSTAAPNASAAPSAPDIPTAPGGVVYRRAPYGRIILAQCSSAMSMTFYTLITLISYAANVNYGVAMGVAGVILTGARVFDGIVNPAIALVMDRINPRHGKIRLFMCVGWLISALAVLALYTWSAQGGAVLFALVYALYIVGNATTDIACNMAPNIITNDPRQRPMVGVIGTIFAYLVPIVLTLVITLGILPRFGNEYTSSMLATCALAYLPLSFVFLILSMVGVSKVDTAENYRRVAGNAEPVDVHDMMGLLRGNKPFQMYLLSCVSSKLSQQTMSQAIVSTVVFGILMGSVQFGSIMSAVTSLPALFVAFAAGRLCGRLGSREVSRGAMRVAILATAAAIGFCLALNMRDIPRDPVLTAAFFVLMVVISAMRMCMTTADGAMRADVIDYELSRSGKYLPGVVAATYNFIDRLISSLATTIASLAVGLAGYVATAPQPTDAPTPELKVIGLALYFGMPIASWLIGLAAMKRYSLTRERMVEVQRENAEHREQQEA</sequence>
<dbReference type="GO" id="GO:0008643">
    <property type="term" value="P:carbohydrate transport"/>
    <property type="evidence" value="ECO:0007669"/>
    <property type="project" value="InterPro"/>
</dbReference>
<dbReference type="RefSeq" id="WP_094334793.1">
    <property type="nucleotide sequence ID" value="NZ_NFIE01000001.1"/>
</dbReference>
<feature type="transmembrane region" description="Helical" evidence="2">
    <location>
        <begin position="455"/>
        <end position="476"/>
    </location>
</feature>
<feature type="transmembrane region" description="Helical" evidence="2">
    <location>
        <begin position="307"/>
        <end position="324"/>
    </location>
</feature>
<feature type="transmembrane region" description="Helical" evidence="2">
    <location>
        <begin position="336"/>
        <end position="357"/>
    </location>
</feature>
<reference evidence="4" key="1">
    <citation type="submission" date="2017-04" db="EMBL/GenBank/DDBJ databases">
        <title>Function of individual gut microbiota members based on whole genome sequencing of pure cultures obtained from chicken caecum.</title>
        <authorList>
            <person name="Medvecky M."/>
            <person name="Cejkova D."/>
            <person name="Polansky O."/>
            <person name="Karasova D."/>
            <person name="Kubasova T."/>
            <person name="Cizek A."/>
            <person name="Rychlik I."/>
        </authorList>
    </citation>
    <scope>NUCLEOTIDE SEQUENCE [LARGE SCALE GENOMIC DNA]</scope>
    <source>
        <strain evidence="4">An5</strain>
    </source>
</reference>
<dbReference type="Proteomes" id="UP000195781">
    <property type="component" value="Unassembled WGS sequence"/>
</dbReference>
<feature type="transmembrane region" description="Helical" evidence="2">
    <location>
        <begin position="285"/>
        <end position="301"/>
    </location>
</feature>
<feature type="region of interest" description="Disordered" evidence="1">
    <location>
        <begin position="1"/>
        <end position="22"/>
    </location>
</feature>
<proteinExistence type="predicted"/>
<gene>
    <name evidence="3" type="ORF">B5G02_00760</name>
</gene>
<feature type="transmembrane region" description="Helical" evidence="2">
    <location>
        <begin position="173"/>
        <end position="196"/>
    </location>
</feature>
<evidence type="ECO:0000256" key="1">
    <source>
        <dbReference type="SAM" id="MobiDB-lite"/>
    </source>
</evidence>
<keyword evidence="2" id="KW-0812">Transmembrane</keyword>
<dbReference type="AlphaFoldDB" id="A0A1Y3Y028"/>
<keyword evidence="2" id="KW-0472">Membrane</keyword>
<organism evidence="3 4">
    <name type="scientific">[Collinsella] massiliensis</name>
    <dbReference type="NCBI Taxonomy" id="1232426"/>
    <lineage>
        <taxon>Bacteria</taxon>
        <taxon>Bacillati</taxon>
        <taxon>Actinomycetota</taxon>
        <taxon>Coriobacteriia</taxon>
        <taxon>Coriobacteriales</taxon>
        <taxon>Coriobacteriaceae</taxon>
        <taxon>Enorma</taxon>
    </lineage>
</organism>
<feature type="transmembrane region" description="Helical" evidence="2">
    <location>
        <begin position="420"/>
        <end position="440"/>
    </location>
</feature>
<evidence type="ECO:0000256" key="2">
    <source>
        <dbReference type="SAM" id="Phobius"/>
    </source>
</evidence>
<evidence type="ECO:0000313" key="4">
    <source>
        <dbReference type="Proteomes" id="UP000195781"/>
    </source>
</evidence>
<dbReference type="InterPro" id="IPR039672">
    <property type="entry name" value="MFS_2"/>
</dbReference>
<feature type="transmembrane region" description="Helical" evidence="2">
    <location>
        <begin position="71"/>
        <end position="98"/>
    </location>
</feature>